<dbReference type="PANTHER" id="PTHR45835">
    <property type="entry name" value="YALI0A06105P"/>
    <property type="match status" value="1"/>
</dbReference>
<accession>A0A5B6VA60</accession>
<comment type="caution">
    <text evidence="2">The sequence shown here is derived from an EMBL/GenBank/DDBJ whole genome shotgun (WGS) entry which is preliminary data.</text>
</comment>
<dbReference type="InterPro" id="IPR036397">
    <property type="entry name" value="RNaseH_sf"/>
</dbReference>
<evidence type="ECO:0000259" key="1">
    <source>
        <dbReference type="PROSITE" id="PS50994"/>
    </source>
</evidence>
<dbReference type="GO" id="GO:0003676">
    <property type="term" value="F:nucleic acid binding"/>
    <property type="evidence" value="ECO:0007669"/>
    <property type="project" value="InterPro"/>
</dbReference>
<gene>
    <name evidence="2" type="ORF">EPI10_001201</name>
</gene>
<feature type="domain" description="Integrase catalytic" evidence="1">
    <location>
        <begin position="18"/>
        <end position="111"/>
    </location>
</feature>
<protein>
    <submittedName>
        <fullName evidence="2">Integrase</fullName>
    </submittedName>
</protein>
<evidence type="ECO:0000313" key="2">
    <source>
        <dbReference type="EMBL" id="KAA3466082.1"/>
    </source>
</evidence>
<dbReference type="InterPro" id="IPR001584">
    <property type="entry name" value="Integrase_cat-core"/>
</dbReference>
<evidence type="ECO:0000313" key="3">
    <source>
        <dbReference type="Proteomes" id="UP000325315"/>
    </source>
</evidence>
<reference evidence="3" key="1">
    <citation type="journal article" date="2019" name="Plant Biotechnol. J.">
        <title>Genome sequencing of the Australian wild diploid species Gossypium australe highlights disease resistance and delayed gland morphogenesis.</title>
        <authorList>
            <person name="Cai Y."/>
            <person name="Cai X."/>
            <person name="Wang Q."/>
            <person name="Wang P."/>
            <person name="Zhang Y."/>
            <person name="Cai C."/>
            <person name="Xu Y."/>
            <person name="Wang K."/>
            <person name="Zhou Z."/>
            <person name="Wang C."/>
            <person name="Geng S."/>
            <person name="Li B."/>
            <person name="Dong Q."/>
            <person name="Hou Y."/>
            <person name="Wang H."/>
            <person name="Ai P."/>
            <person name="Liu Z."/>
            <person name="Yi F."/>
            <person name="Sun M."/>
            <person name="An G."/>
            <person name="Cheng J."/>
            <person name="Zhang Y."/>
            <person name="Shi Q."/>
            <person name="Xie Y."/>
            <person name="Shi X."/>
            <person name="Chang Y."/>
            <person name="Huang F."/>
            <person name="Chen Y."/>
            <person name="Hong S."/>
            <person name="Mi L."/>
            <person name="Sun Q."/>
            <person name="Zhang L."/>
            <person name="Zhou B."/>
            <person name="Peng R."/>
            <person name="Zhang X."/>
            <person name="Liu F."/>
        </authorList>
    </citation>
    <scope>NUCLEOTIDE SEQUENCE [LARGE SCALE GENOMIC DNA]</scope>
    <source>
        <strain evidence="3">cv. PA1801</strain>
    </source>
</reference>
<keyword evidence="3" id="KW-1185">Reference proteome</keyword>
<sequence length="128" mass="15166">MKRDISEFVSKCLICQQPVTIPEWKWERITIDFVSGLPLSPKKKDVIWVIVDRLTKFAHFISVHMDFSLDRLAGLYVSETIRLHGVPIFIILDRDPRFTSRFWSKLQESLGNWEKYLPLVEFAYNNSY</sequence>
<proteinExistence type="predicted"/>
<dbReference type="AlphaFoldDB" id="A0A5B6VA60"/>
<dbReference type="EMBL" id="SMMG02000007">
    <property type="protein sequence ID" value="KAA3466082.1"/>
    <property type="molecule type" value="Genomic_DNA"/>
</dbReference>
<dbReference type="PANTHER" id="PTHR45835:SF99">
    <property type="entry name" value="CHROMO DOMAIN-CONTAINING PROTEIN-RELATED"/>
    <property type="match status" value="1"/>
</dbReference>
<name>A0A5B6VA60_9ROSI</name>
<dbReference type="Gene3D" id="3.30.420.10">
    <property type="entry name" value="Ribonuclease H-like superfamily/Ribonuclease H"/>
    <property type="match status" value="1"/>
</dbReference>
<dbReference type="OrthoDB" id="998229at2759"/>
<dbReference type="SUPFAM" id="SSF53098">
    <property type="entry name" value="Ribonuclease H-like"/>
    <property type="match status" value="1"/>
</dbReference>
<dbReference type="GO" id="GO:0015074">
    <property type="term" value="P:DNA integration"/>
    <property type="evidence" value="ECO:0007669"/>
    <property type="project" value="InterPro"/>
</dbReference>
<dbReference type="Proteomes" id="UP000325315">
    <property type="component" value="Unassembled WGS sequence"/>
</dbReference>
<dbReference type="PROSITE" id="PS50994">
    <property type="entry name" value="INTEGRASE"/>
    <property type="match status" value="1"/>
</dbReference>
<organism evidence="2 3">
    <name type="scientific">Gossypium australe</name>
    <dbReference type="NCBI Taxonomy" id="47621"/>
    <lineage>
        <taxon>Eukaryota</taxon>
        <taxon>Viridiplantae</taxon>
        <taxon>Streptophyta</taxon>
        <taxon>Embryophyta</taxon>
        <taxon>Tracheophyta</taxon>
        <taxon>Spermatophyta</taxon>
        <taxon>Magnoliopsida</taxon>
        <taxon>eudicotyledons</taxon>
        <taxon>Gunneridae</taxon>
        <taxon>Pentapetalae</taxon>
        <taxon>rosids</taxon>
        <taxon>malvids</taxon>
        <taxon>Malvales</taxon>
        <taxon>Malvaceae</taxon>
        <taxon>Malvoideae</taxon>
        <taxon>Gossypium</taxon>
    </lineage>
</organism>
<dbReference type="InterPro" id="IPR012337">
    <property type="entry name" value="RNaseH-like_sf"/>
</dbReference>